<protein>
    <submittedName>
        <fullName evidence="1">ABC-type branched-chain amino acid transport system, substrate-binding protein</fullName>
    </submittedName>
</protein>
<dbReference type="Gene3D" id="3.40.50.2300">
    <property type="match status" value="2"/>
</dbReference>
<evidence type="ECO:0000313" key="1">
    <source>
        <dbReference type="EMBL" id="MCP2168379.1"/>
    </source>
</evidence>
<dbReference type="SUPFAM" id="SSF52540">
    <property type="entry name" value="P-loop containing nucleoside triphosphate hydrolases"/>
    <property type="match status" value="1"/>
</dbReference>
<keyword evidence="2" id="KW-1185">Reference proteome</keyword>
<evidence type="ECO:0000313" key="2">
    <source>
        <dbReference type="Proteomes" id="UP001206128"/>
    </source>
</evidence>
<dbReference type="Proteomes" id="UP001206128">
    <property type="component" value="Unassembled WGS sequence"/>
</dbReference>
<accession>A0AAE3KJG1</accession>
<comment type="caution">
    <text evidence="1">The sequence shown here is derived from an EMBL/GenBank/DDBJ whole genome shotgun (WGS) entry which is preliminary data.</text>
</comment>
<dbReference type="InterPro" id="IPR027417">
    <property type="entry name" value="P-loop_NTPase"/>
</dbReference>
<dbReference type="RefSeq" id="WP_253776165.1">
    <property type="nucleotide sequence ID" value="NZ_JAMTCK010000013.1"/>
</dbReference>
<organism evidence="1 2">
    <name type="scientific">Goodfellowiella coeruleoviolacea</name>
    <dbReference type="NCBI Taxonomy" id="334858"/>
    <lineage>
        <taxon>Bacteria</taxon>
        <taxon>Bacillati</taxon>
        <taxon>Actinomycetota</taxon>
        <taxon>Actinomycetes</taxon>
        <taxon>Pseudonocardiales</taxon>
        <taxon>Pseudonocardiaceae</taxon>
        <taxon>Goodfellowiella</taxon>
    </lineage>
</organism>
<sequence length="1290" mass="142389">MALEPEVGLVGRDEIAALFELLVHRRRTPLPVVVAFGAGGSGKTTLLDHVERRYHEMPVAKVNLDESGSKSCRDILDAVAGQFRSYSHPQFGTLRLPRYTLAKRVLDAAGTPDDLDDPHKRARALIAGRMVGLPTVAEAVSSVADGVAALAPPAAPPALIGKLFSRVVGWMVTLAALTPTPLRWLLAGPALAAALRWYETTAGEQLLQPKGTRVDSVLVHMWHLLGSTEQRDVERVDRLLVSAFVADIRAAYRWRRYRKVNCLLLLDGADLLGRDDYHIYPPDRPEWEVPPTDFLELLAEAKLRSPDVPLLVIATKQGQPDIEEIPTSTAAAGPERGEPTPDDAARAWYANWQQRFLAAGPTASVEAAYLPVRLRPFDLNQVRRFLAEWNQRRGGTGQAEIVVNELYEVTRGHPLAVRLTAQSVDNVYRRDRLIPSVRTVFDEPAPYNEPGVRPGETIGEFLLFKFLQRFRGVGERGVDEHGVAERTLTRELLAVLAAPRRLDVATIEALVPQEQATKIWARLCRYSFASRVGDGSTVVLHPLLRDLLAKQLQTRPAGTRPSYHEVHTRLHHYYAEQGRFEDMLYHALALEEVQEVATRLAPRIGAGKTEWVETLIAITEAPMPPKTPAVAESRLVHLLGRVVRQSTTRANATHVAALVRALWWLRSCTSARRRTPARYDDVVRGFRELGEEAIPAVTAWLGEYRRLLHAAEDNTPAGPAPQLPKYCRAGVSLAYPRVWPRRNTIRKTAAGLVVVLLAGYVLVYANHTSQHCDRFGVLNVGAVASTLWDDSFTLSKVDHGQCVGLADTGGLFAYGETKLSGDDYEVEQLTRLIQEQNEQVLAEHNSPGGRSYVTIVVATMLSSADEPPKRDLSAGVNELRGAYLTQRDWNRFAGPDGGSSSLLPRNPLLRVIPANFGGNSVYAEETAARIQELAERDPTVVAVTGMGQTREETLVAAELLGKPEGEWQGIPVVGSVPSGTGFTGKPAFFRTAPTNERQTQVAIEFALRDPRFANRRPYLFADPRDNYSSDLKINYERAIQAAHYGGNSPLSPAQSRDYEADTNNTATSLGQNIARMCQDADANRADPLLIYTGRTNEVPTLLDELSRSSCGQRTLVLGADDLSQLETANYADLRSRAEFVDGRLFFTTFGADRQGWLRMRPDSPLPAGVDRYFNDYEQMRAAGAGRTFRSPSNGHIMLSYDAVWVVLDAVSRVEAVKGDIHDRRLLRDTLRQTTGDNAFTGVTGRIDFGPPTAPYSEQRGADAQEKLVVVQNVVADQDGLRSEYQFSAGR</sequence>
<reference evidence="1" key="1">
    <citation type="submission" date="2022-06" db="EMBL/GenBank/DDBJ databases">
        <title>Genomic Encyclopedia of Archaeal and Bacterial Type Strains, Phase II (KMG-II): from individual species to whole genera.</title>
        <authorList>
            <person name="Goeker M."/>
        </authorList>
    </citation>
    <scope>NUCLEOTIDE SEQUENCE</scope>
    <source>
        <strain evidence="1">DSM 43935</strain>
    </source>
</reference>
<dbReference type="SUPFAM" id="SSF53822">
    <property type="entry name" value="Periplasmic binding protein-like I"/>
    <property type="match status" value="1"/>
</dbReference>
<name>A0AAE3KJG1_9PSEU</name>
<gene>
    <name evidence="1" type="ORF">LX83_005257</name>
</gene>
<dbReference type="InterPro" id="IPR028082">
    <property type="entry name" value="Peripla_BP_I"/>
</dbReference>
<dbReference type="EMBL" id="JAMTCK010000013">
    <property type="protein sequence ID" value="MCP2168379.1"/>
    <property type="molecule type" value="Genomic_DNA"/>
</dbReference>
<proteinExistence type="predicted"/>